<accession>A0A8J2WDS0</accession>
<proteinExistence type="predicted"/>
<dbReference type="PANTHER" id="PTHR10177">
    <property type="entry name" value="CYCLINS"/>
    <property type="match status" value="1"/>
</dbReference>
<sequence>MEIPMDVAGSKSSCPDVSTLMQSLQQALALEAKFQPKLQLPSIASNTGESGEITCAMRDGAAHVLRCLKVWYDLPSAVLLDALNMMDRFMSRMKARPKHLSCIAISSFHLAACQWVDRVKQNNNEASSIQGPLQVVPEPQDLVTISQCKCTAGDINRMEKIVEAKLACLPQEEPVTTLTFLNLYHSLLSTTLPAALQPDLLILSCKLETICCDANYAAFPSSLLAFALLFVEMKCHQPAIEVIIRDVLSELQRLVQVKDDKLSECIRMVSSVMAPYDGYAQSNPSHRQRLTWKLSRRTLKQLRPTEKLVNVLPTIEENRQFGQVQKRSRRSRLTPHKVRPVSPGAVLSSLPLPFPTKEDLTSFFDNFVATSPYSFRFLYGLEEESPSTA</sequence>
<feature type="domain" description="Cyclin N-terminal" evidence="1">
    <location>
        <begin position="49"/>
        <end position="162"/>
    </location>
</feature>
<dbReference type="Gene3D" id="1.10.472.10">
    <property type="entry name" value="Cyclin-like"/>
    <property type="match status" value="1"/>
</dbReference>
<name>A0A8J2WDS0_9CRUS</name>
<dbReference type="InterPro" id="IPR039361">
    <property type="entry name" value="Cyclin"/>
</dbReference>
<evidence type="ECO:0000313" key="3">
    <source>
        <dbReference type="Proteomes" id="UP000789390"/>
    </source>
</evidence>
<dbReference type="InterPro" id="IPR036915">
    <property type="entry name" value="Cyclin-like_sf"/>
</dbReference>
<comment type="caution">
    <text evidence="2">The sequence shown here is derived from an EMBL/GenBank/DDBJ whole genome shotgun (WGS) entry which is preliminary data.</text>
</comment>
<keyword evidence="3" id="KW-1185">Reference proteome</keyword>
<dbReference type="Proteomes" id="UP000789390">
    <property type="component" value="Unassembled WGS sequence"/>
</dbReference>
<organism evidence="2 3">
    <name type="scientific">Daphnia galeata</name>
    <dbReference type="NCBI Taxonomy" id="27404"/>
    <lineage>
        <taxon>Eukaryota</taxon>
        <taxon>Metazoa</taxon>
        <taxon>Ecdysozoa</taxon>
        <taxon>Arthropoda</taxon>
        <taxon>Crustacea</taxon>
        <taxon>Branchiopoda</taxon>
        <taxon>Diplostraca</taxon>
        <taxon>Cladocera</taxon>
        <taxon>Anomopoda</taxon>
        <taxon>Daphniidae</taxon>
        <taxon>Daphnia</taxon>
    </lineage>
</organism>
<dbReference type="SUPFAM" id="SSF47954">
    <property type="entry name" value="Cyclin-like"/>
    <property type="match status" value="1"/>
</dbReference>
<evidence type="ECO:0000259" key="1">
    <source>
        <dbReference type="Pfam" id="PF00134"/>
    </source>
</evidence>
<dbReference type="InterPro" id="IPR006671">
    <property type="entry name" value="Cyclin_N"/>
</dbReference>
<dbReference type="Pfam" id="PF00134">
    <property type="entry name" value="Cyclin_N"/>
    <property type="match status" value="1"/>
</dbReference>
<protein>
    <recommendedName>
        <fullName evidence="1">Cyclin N-terminal domain-containing protein</fullName>
    </recommendedName>
</protein>
<reference evidence="2" key="1">
    <citation type="submission" date="2021-11" db="EMBL/GenBank/DDBJ databases">
        <authorList>
            <person name="Schell T."/>
        </authorList>
    </citation>
    <scope>NUCLEOTIDE SEQUENCE</scope>
    <source>
        <strain evidence="2">M5</strain>
    </source>
</reference>
<gene>
    <name evidence="2" type="ORF">DGAL_LOCUS3108</name>
</gene>
<dbReference type="EMBL" id="CAKKLH010000046">
    <property type="protein sequence ID" value="CAH0100820.1"/>
    <property type="molecule type" value="Genomic_DNA"/>
</dbReference>
<evidence type="ECO:0000313" key="2">
    <source>
        <dbReference type="EMBL" id="CAH0100820.1"/>
    </source>
</evidence>
<dbReference type="FunFam" id="1.10.472.10:FF:000301">
    <property type="entry name" value="Cyclin G-like protein"/>
    <property type="match status" value="1"/>
</dbReference>
<dbReference type="OrthoDB" id="769138at2759"/>
<dbReference type="AlphaFoldDB" id="A0A8J2WDS0"/>